<name>A0AAV2ATT7_9ARAC</name>
<dbReference type="InterPro" id="IPR036915">
    <property type="entry name" value="Cyclin-like_sf"/>
</dbReference>
<comment type="caution">
    <text evidence="2">The sequence shown here is derived from an EMBL/GenBank/DDBJ whole genome shotgun (WGS) entry which is preliminary data.</text>
</comment>
<proteinExistence type="predicted"/>
<evidence type="ECO:0000313" key="3">
    <source>
        <dbReference type="Proteomes" id="UP001497382"/>
    </source>
</evidence>
<protein>
    <submittedName>
        <fullName evidence="2">Uncharacterized protein</fullName>
    </submittedName>
</protein>
<dbReference type="GO" id="GO:0006357">
    <property type="term" value="P:regulation of transcription by RNA polymerase II"/>
    <property type="evidence" value="ECO:0007669"/>
    <property type="project" value="InterPro"/>
</dbReference>
<dbReference type="Gene3D" id="1.10.472.10">
    <property type="entry name" value="Cyclin-like"/>
    <property type="match status" value="2"/>
</dbReference>
<evidence type="ECO:0000313" key="2">
    <source>
        <dbReference type="EMBL" id="CAL1287458.1"/>
    </source>
</evidence>
<dbReference type="GO" id="GO:0016538">
    <property type="term" value="F:cyclin-dependent protein serine/threonine kinase regulator activity"/>
    <property type="evidence" value="ECO:0007669"/>
    <property type="project" value="InterPro"/>
</dbReference>
<dbReference type="InterPro" id="IPR043198">
    <property type="entry name" value="Cyclin/Ssn8"/>
</dbReference>
<accession>A0AAV2ATT7</accession>
<sequence length="206" mass="23839">MRCIDDVHYDPAMVAAAALHLSSKVEEKELDMDGLVFLFYHMVNGSVDNLYPGGMKFDVLKKSFITVENIMQRMLEFTLKYNIAHQFLVPFLNVLLQRAKEIDGFLESMSTTCMKFMSDFYTSRMCLNYKPEDIAIACIDTALHFHGFVQHLKMLHPWHEGFSVDLTEEKVKEMKQNLLSLYKDKFKVRPSADLEEISSPEENPIP</sequence>
<organism evidence="2 3">
    <name type="scientific">Larinioides sclopetarius</name>
    <dbReference type="NCBI Taxonomy" id="280406"/>
    <lineage>
        <taxon>Eukaryota</taxon>
        <taxon>Metazoa</taxon>
        <taxon>Ecdysozoa</taxon>
        <taxon>Arthropoda</taxon>
        <taxon>Chelicerata</taxon>
        <taxon>Arachnida</taxon>
        <taxon>Araneae</taxon>
        <taxon>Araneomorphae</taxon>
        <taxon>Entelegynae</taxon>
        <taxon>Araneoidea</taxon>
        <taxon>Araneidae</taxon>
        <taxon>Larinioides</taxon>
    </lineage>
</organism>
<dbReference type="PIRSF" id="PIRSF028758">
    <property type="entry name" value="Cyclin, C/H/G types"/>
    <property type="match status" value="1"/>
</dbReference>
<keyword evidence="3" id="KW-1185">Reference proteome</keyword>
<dbReference type="AlphaFoldDB" id="A0AAV2ATT7"/>
<dbReference type="PANTHER" id="PTHR10026">
    <property type="entry name" value="CYCLIN"/>
    <property type="match status" value="1"/>
</dbReference>
<evidence type="ECO:0000256" key="1">
    <source>
        <dbReference type="ARBA" id="ARBA00023127"/>
    </source>
</evidence>
<dbReference type="Proteomes" id="UP001497382">
    <property type="component" value="Unassembled WGS sequence"/>
</dbReference>
<gene>
    <name evidence="2" type="ORF">LARSCL_LOCUS14841</name>
</gene>
<dbReference type="EMBL" id="CAXIEN010000218">
    <property type="protein sequence ID" value="CAL1287458.1"/>
    <property type="molecule type" value="Genomic_DNA"/>
</dbReference>
<dbReference type="SUPFAM" id="SSF47954">
    <property type="entry name" value="Cyclin-like"/>
    <property type="match status" value="2"/>
</dbReference>
<keyword evidence="1" id="KW-0195">Cyclin</keyword>
<reference evidence="2 3" key="1">
    <citation type="submission" date="2024-04" db="EMBL/GenBank/DDBJ databases">
        <authorList>
            <person name="Rising A."/>
            <person name="Reimegard J."/>
            <person name="Sonavane S."/>
            <person name="Akerstrom W."/>
            <person name="Nylinder S."/>
            <person name="Hedman E."/>
            <person name="Kallberg Y."/>
        </authorList>
    </citation>
    <scope>NUCLEOTIDE SEQUENCE [LARGE SCALE GENOMIC DNA]</scope>
</reference>